<dbReference type="InterPro" id="IPR002182">
    <property type="entry name" value="NB-ARC"/>
</dbReference>
<organism evidence="4 5">
    <name type="scientific">Streptomyces yatensis</name>
    <dbReference type="NCBI Taxonomy" id="155177"/>
    <lineage>
        <taxon>Bacteria</taxon>
        <taxon>Bacillati</taxon>
        <taxon>Actinomycetota</taxon>
        <taxon>Actinomycetes</taxon>
        <taxon>Kitasatosporales</taxon>
        <taxon>Streptomycetaceae</taxon>
        <taxon>Streptomyces</taxon>
        <taxon>Streptomyces violaceusniger group</taxon>
    </lineage>
</organism>
<dbReference type="RefSeq" id="WP_211124145.1">
    <property type="nucleotide sequence ID" value="NZ_BAAALR010000145.1"/>
</dbReference>
<dbReference type="PANTHER" id="PTHR47691:SF3">
    <property type="entry name" value="HTH-TYPE TRANSCRIPTIONAL REGULATOR RV0890C-RELATED"/>
    <property type="match status" value="1"/>
</dbReference>
<evidence type="ECO:0000313" key="4">
    <source>
        <dbReference type="EMBL" id="GAA1730836.1"/>
    </source>
</evidence>
<feature type="compositionally biased region" description="Low complexity" evidence="2">
    <location>
        <begin position="788"/>
        <end position="800"/>
    </location>
</feature>
<evidence type="ECO:0000256" key="2">
    <source>
        <dbReference type="SAM" id="MobiDB-lite"/>
    </source>
</evidence>
<dbReference type="EMBL" id="BAAALR010000145">
    <property type="protein sequence ID" value="GAA1730836.1"/>
    <property type="molecule type" value="Genomic_DNA"/>
</dbReference>
<evidence type="ECO:0000256" key="1">
    <source>
        <dbReference type="PROSITE-ProRule" id="PRU00339"/>
    </source>
</evidence>
<gene>
    <name evidence="4" type="ORF">GCM10009680_84670</name>
</gene>
<dbReference type="InterPro" id="IPR011990">
    <property type="entry name" value="TPR-like_helical_dom_sf"/>
</dbReference>
<dbReference type="InterPro" id="IPR019734">
    <property type="entry name" value="TPR_rpt"/>
</dbReference>
<dbReference type="PROSITE" id="PS50005">
    <property type="entry name" value="TPR"/>
    <property type="match status" value="1"/>
</dbReference>
<dbReference type="InterPro" id="IPR027417">
    <property type="entry name" value="P-loop_NTPase"/>
</dbReference>
<dbReference type="Gene3D" id="1.25.40.10">
    <property type="entry name" value="Tetratricopeptide repeat domain"/>
    <property type="match status" value="1"/>
</dbReference>
<keyword evidence="5" id="KW-1185">Reference proteome</keyword>
<feature type="domain" description="NB-ARC" evidence="3">
    <location>
        <begin position="108"/>
        <end position="276"/>
    </location>
</feature>
<dbReference type="PRINTS" id="PR00364">
    <property type="entry name" value="DISEASERSIST"/>
</dbReference>
<comment type="caution">
    <text evidence="4">The sequence shown here is derived from an EMBL/GenBank/DDBJ whole genome shotgun (WGS) entry which is preliminary data.</text>
</comment>
<dbReference type="Proteomes" id="UP001499947">
    <property type="component" value="Unassembled WGS sequence"/>
</dbReference>
<name>A0ABP4VPJ1_9ACTN</name>
<reference evidence="5" key="1">
    <citation type="journal article" date="2019" name="Int. J. Syst. Evol. Microbiol.">
        <title>The Global Catalogue of Microorganisms (GCM) 10K type strain sequencing project: providing services to taxonomists for standard genome sequencing and annotation.</title>
        <authorList>
            <consortium name="The Broad Institute Genomics Platform"/>
            <consortium name="The Broad Institute Genome Sequencing Center for Infectious Disease"/>
            <person name="Wu L."/>
            <person name="Ma J."/>
        </authorList>
    </citation>
    <scope>NUCLEOTIDE SEQUENCE [LARGE SCALE GENOMIC DNA]</scope>
    <source>
        <strain evidence="5">JCM 13244</strain>
    </source>
</reference>
<dbReference type="Pfam" id="PF00931">
    <property type="entry name" value="NB-ARC"/>
    <property type="match status" value="1"/>
</dbReference>
<dbReference type="SUPFAM" id="SSF48452">
    <property type="entry name" value="TPR-like"/>
    <property type="match status" value="2"/>
</dbReference>
<feature type="region of interest" description="Disordered" evidence="2">
    <location>
        <begin position="788"/>
        <end position="821"/>
    </location>
</feature>
<feature type="repeat" description="TPR" evidence="1">
    <location>
        <begin position="545"/>
        <end position="578"/>
    </location>
</feature>
<dbReference type="Gene3D" id="3.40.50.300">
    <property type="entry name" value="P-loop containing nucleotide triphosphate hydrolases"/>
    <property type="match status" value="1"/>
</dbReference>
<dbReference type="Pfam" id="PF13424">
    <property type="entry name" value="TPR_12"/>
    <property type="match status" value="1"/>
</dbReference>
<dbReference type="SMART" id="SM00028">
    <property type="entry name" value="TPR"/>
    <property type="match status" value="6"/>
</dbReference>
<protein>
    <recommendedName>
        <fullName evidence="3">NB-ARC domain-containing protein</fullName>
    </recommendedName>
</protein>
<dbReference type="Pfam" id="PF13181">
    <property type="entry name" value="TPR_8"/>
    <property type="match status" value="1"/>
</dbReference>
<feature type="region of interest" description="Disordered" evidence="2">
    <location>
        <begin position="1"/>
        <end position="37"/>
    </location>
</feature>
<keyword evidence="1" id="KW-0802">TPR repeat</keyword>
<proteinExistence type="predicted"/>
<dbReference type="PANTHER" id="PTHR47691">
    <property type="entry name" value="REGULATOR-RELATED"/>
    <property type="match status" value="1"/>
</dbReference>
<evidence type="ECO:0000313" key="5">
    <source>
        <dbReference type="Proteomes" id="UP001499947"/>
    </source>
</evidence>
<accession>A0ABP4VPJ1</accession>
<sequence>MVGDERLGRRIGSTGSVPDRSWRGDEANLALGEDPDPALDRTRIELEWESRYRADAVPGLRPHAAPQPAAAFSRPTAVGRPQRPLAAVTTAVRPAQLPAAVADFTGREDLVRELNDRLAPASDRPAAIAIAGIGGIGKTALAVHFAHTARHHFPDGQLYIDLGGAGSSPADPETVLGAFLRSLGTPDAAIPDGTEERTALYRATLEGRRVLVLLDNARDAAQVRPLLPGEGAPECLALITSRAHMADLDGAHLVDLDAMSPTEAFALFALIVGEERATVERAAVMEVVASCSHLPLAIRIAACRLASRRTWTVSVLARKLADERRRLDELRAGDLAVKATFGLGYGQLDPAQARAFRLLGLVGGPDISLPAAGAVLGLDVEETARLLTSLVDISLLESAVPGRYRFHDLVRLYARACAERESQAAAEREEALSRLLDFYLATAARVYAMERPGDRMVEHLEPTGHPGLCFETSKAALDWLFAEGDCLLDCVPRCTGEETTRRRAGDLLLGALDLAESGARPRQYETVARAAGDAAHAAGDSRTEARARSALGHLYSFTGRYAQAERELRLALELDGEDPVIASRASNQLGIVTNGLGRYDDAERFLGQALEAFRADANEAGEASALANLSRLHVSRGRTRSGVELAEQGLAIYRRLGAPLRLANGMYTLGIALTRAHRLEEAAVHLTEALDLFREARQPLWEGMAHFRLAEMHLAAHRPTKAVAHAEQSLALGGLGGEWRRFSFLTVLSKALMAAGQRSRAQEYWNQAQALRERLGSPEPEEVRQLLAASAPDLPAATDPHPGHRDAFGVGPPVSESGPWN</sequence>
<dbReference type="SUPFAM" id="SSF52540">
    <property type="entry name" value="P-loop containing nucleoside triphosphate hydrolases"/>
    <property type="match status" value="1"/>
</dbReference>
<evidence type="ECO:0000259" key="3">
    <source>
        <dbReference type="Pfam" id="PF00931"/>
    </source>
</evidence>